<evidence type="ECO:0000313" key="10">
    <source>
        <dbReference type="RefSeq" id="XP_030761156.1"/>
    </source>
</evidence>
<keyword evidence="3 6" id="KW-0648">Protein biosynthesis</keyword>
<dbReference type="PANTHER" id="PTHR11741:SF0">
    <property type="entry name" value="ELONGATION FACTOR TS, MITOCHONDRIAL"/>
    <property type="match status" value="1"/>
</dbReference>
<dbReference type="InterPro" id="IPR001816">
    <property type="entry name" value="Transl_elong_EFTs/EF1B"/>
</dbReference>
<keyword evidence="9" id="KW-1185">Reference proteome</keyword>
<proteinExistence type="inferred from homology"/>
<evidence type="ECO:0000256" key="6">
    <source>
        <dbReference type="HAMAP-Rule" id="MF_03135"/>
    </source>
</evidence>
<dbReference type="InterPro" id="IPR014039">
    <property type="entry name" value="Transl_elong_EFTs/EF1B_dimer"/>
</dbReference>
<keyword evidence="4" id="KW-0809">Transit peptide</keyword>
<dbReference type="GO" id="GO:0070125">
    <property type="term" value="P:mitochondrial translational elongation"/>
    <property type="evidence" value="ECO:0007669"/>
    <property type="project" value="TreeGrafter"/>
</dbReference>
<dbReference type="AlphaFoldDB" id="A0A6J2YCU1"/>
<gene>
    <name evidence="10" type="primary">LOC115886209</name>
</gene>
<comment type="function">
    <text evidence="6 7">Associates with the EF-Tu.GDP complex and induces the exchange of GDP to GTP. It remains bound to the aminoacyl-tRNA.EF-Tu.GTP complex up to the GTP hydrolysis stage on the ribosome.</text>
</comment>
<dbReference type="CTD" id="35060"/>
<dbReference type="InterPro" id="IPR036402">
    <property type="entry name" value="EF-Ts_dimer_sf"/>
</dbReference>
<evidence type="ECO:0000256" key="3">
    <source>
        <dbReference type="ARBA" id="ARBA00022917"/>
    </source>
</evidence>
<dbReference type="PROSITE" id="PS01127">
    <property type="entry name" value="EF_TS_2"/>
    <property type="match status" value="1"/>
</dbReference>
<dbReference type="Pfam" id="PF00889">
    <property type="entry name" value="EF_TS"/>
    <property type="match status" value="1"/>
</dbReference>
<dbReference type="CDD" id="cd14275">
    <property type="entry name" value="UBA_EF-Ts"/>
    <property type="match status" value="1"/>
</dbReference>
<dbReference type="GeneID" id="115886209"/>
<sequence>MIVLRNLTRYFHSSASCTAVEKSALASLRKKTGYTFANCKKALEMHHNDLNKAESWLKEQAQTLGWSKATKLGGRQTSQGLIGVYVDNNDGVLVEVNCETDFVARNQEFEDMVREATEACMKYAKSSPKSPNAVTKIGLDSEQFRALKTKDDKTLADKLALVIGSVGENATLKRAVCLKVNNDVSLEGYAHPSGKSRNNVLLGRLGGIVAIKSQNNSQENLEEIAKGLCQHVVGMAPKRIGNPEGEPAENKDEEDCLIFQEYLLEDGVKIKDFLEENQVEVVDFKRFECGETLEVVGDQPLELLETCQ</sequence>
<dbReference type="SUPFAM" id="SSF54713">
    <property type="entry name" value="Elongation factor Ts (EF-Ts), dimerisation domain"/>
    <property type="match status" value="1"/>
</dbReference>
<comment type="similarity">
    <text evidence="1 6 7">Belongs to the EF-Ts family.</text>
</comment>
<dbReference type="HAMAP" id="MF_00050">
    <property type="entry name" value="EF_Ts"/>
    <property type="match status" value="1"/>
</dbReference>
<dbReference type="Gene3D" id="1.10.8.10">
    <property type="entry name" value="DNA helicase RuvA subunit, C-terminal domain"/>
    <property type="match status" value="1"/>
</dbReference>
<protein>
    <recommendedName>
        <fullName evidence="6">Elongation factor Ts, mitochondrial</fullName>
        <shortName evidence="6">EF-Ts</shortName>
        <shortName evidence="6">EF-TsMt</shortName>
    </recommendedName>
</protein>
<feature type="domain" description="Translation elongation factor EFTs/EF1B dimerisation" evidence="8">
    <location>
        <begin position="91"/>
        <end position="240"/>
    </location>
</feature>
<dbReference type="InParanoid" id="A0A6J2YCU1"/>
<dbReference type="InterPro" id="IPR018101">
    <property type="entry name" value="Transl_elong_Ts_CS"/>
</dbReference>
<dbReference type="FunCoup" id="A0A6J2YCU1">
    <property type="interactions" value="2044"/>
</dbReference>
<keyword evidence="2 6" id="KW-0251">Elongation factor</keyword>
<keyword evidence="5 6" id="KW-0496">Mitochondrion</keyword>
<name>A0A6J2YCU1_SITOR</name>
<dbReference type="RefSeq" id="XP_030761156.1">
    <property type="nucleotide sequence ID" value="XM_030905296.1"/>
</dbReference>
<evidence type="ECO:0000256" key="1">
    <source>
        <dbReference type="ARBA" id="ARBA00005532"/>
    </source>
</evidence>
<evidence type="ECO:0000256" key="2">
    <source>
        <dbReference type="ARBA" id="ARBA00022768"/>
    </source>
</evidence>
<dbReference type="GO" id="GO:0005739">
    <property type="term" value="C:mitochondrion"/>
    <property type="evidence" value="ECO:0007669"/>
    <property type="project" value="UniProtKB-SubCell"/>
</dbReference>
<dbReference type="Gene3D" id="3.30.479.20">
    <property type="entry name" value="Elongation factor Ts, dimerisation domain"/>
    <property type="match status" value="2"/>
</dbReference>
<dbReference type="InterPro" id="IPR009060">
    <property type="entry name" value="UBA-like_sf"/>
</dbReference>
<dbReference type="SUPFAM" id="SSF46934">
    <property type="entry name" value="UBA-like"/>
    <property type="match status" value="1"/>
</dbReference>
<dbReference type="Proteomes" id="UP000504635">
    <property type="component" value="Unplaced"/>
</dbReference>
<dbReference type="GO" id="GO:0003746">
    <property type="term" value="F:translation elongation factor activity"/>
    <property type="evidence" value="ECO:0007669"/>
    <property type="project" value="UniProtKB-UniRule"/>
</dbReference>
<dbReference type="FunFam" id="1.10.8.10:FF:000031">
    <property type="entry name" value="Elongation factor Ts, mitochondrial"/>
    <property type="match status" value="1"/>
</dbReference>
<dbReference type="KEGG" id="soy:115886209"/>
<comment type="subcellular location">
    <subcellularLocation>
        <location evidence="6">Mitochondrion</location>
    </subcellularLocation>
</comment>
<dbReference type="Pfam" id="PF25025">
    <property type="entry name" value="EF-Ts_N"/>
    <property type="match status" value="1"/>
</dbReference>
<dbReference type="NCBIfam" id="TIGR00116">
    <property type="entry name" value="tsf"/>
    <property type="match status" value="1"/>
</dbReference>
<evidence type="ECO:0000313" key="9">
    <source>
        <dbReference type="Proteomes" id="UP000504635"/>
    </source>
</evidence>
<evidence type="ECO:0000256" key="5">
    <source>
        <dbReference type="ARBA" id="ARBA00023128"/>
    </source>
</evidence>
<dbReference type="OrthoDB" id="277235at2759"/>
<dbReference type="PANTHER" id="PTHR11741">
    <property type="entry name" value="ELONGATION FACTOR TS"/>
    <property type="match status" value="1"/>
</dbReference>
<reference evidence="10" key="1">
    <citation type="submission" date="2025-08" db="UniProtKB">
        <authorList>
            <consortium name="RefSeq"/>
        </authorList>
    </citation>
    <scope>IDENTIFICATION</scope>
    <source>
        <tissue evidence="10">Gonads</tissue>
    </source>
</reference>
<accession>A0A6J2YCU1</accession>
<organism evidence="9 10">
    <name type="scientific">Sitophilus oryzae</name>
    <name type="common">Rice weevil</name>
    <name type="synonym">Curculio oryzae</name>
    <dbReference type="NCBI Taxonomy" id="7048"/>
    <lineage>
        <taxon>Eukaryota</taxon>
        <taxon>Metazoa</taxon>
        <taxon>Ecdysozoa</taxon>
        <taxon>Arthropoda</taxon>
        <taxon>Hexapoda</taxon>
        <taxon>Insecta</taxon>
        <taxon>Pterygota</taxon>
        <taxon>Neoptera</taxon>
        <taxon>Endopterygota</taxon>
        <taxon>Coleoptera</taxon>
        <taxon>Polyphaga</taxon>
        <taxon>Cucujiformia</taxon>
        <taxon>Curculionidae</taxon>
        <taxon>Dryophthorinae</taxon>
        <taxon>Sitophilus</taxon>
    </lineage>
</organism>
<evidence type="ECO:0000256" key="4">
    <source>
        <dbReference type="ARBA" id="ARBA00022946"/>
    </source>
</evidence>
<evidence type="ECO:0000259" key="8">
    <source>
        <dbReference type="Pfam" id="PF00889"/>
    </source>
</evidence>
<evidence type="ECO:0000256" key="7">
    <source>
        <dbReference type="RuleBase" id="RU000642"/>
    </source>
</evidence>